<proteinExistence type="predicted"/>
<dbReference type="AlphaFoldDB" id="A0A853EW12"/>
<dbReference type="InterPro" id="IPR036412">
    <property type="entry name" value="HAD-like_sf"/>
</dbReference>
<name>A0A853EW12_9MICO</name>
<gene>
    <name evidence="1" type="ORF">HZZ10_15525</name>
</gene>
<dbReference type="GO" id="GO:0000287">
    <property type="term" value="F:magnesium ion binding"/>
    <property type="evidence" value="ECO:0007669"/>
    <property type="project" value="TreeGrafter"/>
</dbReference>
<dbReference type="GO" id="GO:0016791">
    <property type="term" value="F:phosphatase activity"/>
    <property type="evidence" value="ECO:0007669"/>
    <property type="project" value="TreeGrafter"/>
</dbReference>
<dbReference type="GO" id="GO:0005829">
    <property type="term" value="C:cytosol"/>
    <property type="evidence" value="ECO:0007669"/>
    <property type="project" value="TreeGrafter"/>
</dbReference>
<reference evidence="1 2" key="1">
    <citation type="submission" date="2020-07" db="EMBL/GenBank/DDBJ databases">
        <title>MOT database genomes.</title>
        <authorList>
            <person name="Joseph S."/>
            <person name="Aduse-Opoku J."/>
            <person name="Hashim A."/>
            <person name="Wade W."/>
            <person name="Curtis M."/>
        </authorList>
    </citation>
    <scope>NUCLEOTIDE SEQUENCE [LARGE SCALE GENOMIC DNA]</scope>
    <source>
        <strain evidence="1 2">DSM 100099</strain>
    </source>
</reference>
<dbReference type="InterPro" id="IPR023214">
    <property type="entry name" value="HAD_sf"/>
</dbReference>
<dbReference type="Pfam" id="PF08282">
    <property type="entry name" value="Hydrolase_3"/>
    <property type="match status" value="1"/>
</dbReference>
<comment type="caution">
    <text evidence="1">The sequence shown here is derived from an EMBL/GenBank/DDBJ whole genome shotgun (WGS) entry which is preliminary data.</text>
</comment>
<organism evidence="1 2">
    <name type="scientific">Sanguibacter inulinus</name>
    <dbReference type="NCBI Taxonomy" id="60922"/>
    <lineage>
        <taxon>Bacteria</taxon>
        <taxon>Bacillati</taxon>
        <taxon>Actinomycetota</taxon>
        <taxon>Actinomycetes</taxon>
        <taxon>Micrococcales</taxon>
        <taxon>Sanguibacteraceae</taxon>
        <taxon>Sanguibacter</taxon>
    </lineage>
</organism>
<dbReference type="Proteomes" id="UP000561011">
    <property type="component" value="Unassembled WGS sequence"/>
</dbReference>
<accession>A0A853EW12</accession>
<dbReference type="Gene3D" id="3.40.50.1000">
    <property type="entry name" value="HAD superfamily/HAD-like"/>
    <property type="match status" value="1"/>
</dbReference>
<dbReference type="RefSeq" id="WP_082544100.1">
    <property type="nucleotide sequence ID" value="NZ_JACBYE010000048.1"/>
</dbReference>
<keyword evidence="2" id="KW-1185">Reference proteome</keyword>
<evidence type="ECO:0000313" key="1">
    <source>
        <dbReference type="EMBL" id="NYS94926.1"/>
    </source>
</evidence>
<dbReference type="PANTHER" id="PTHR10000:SF8">
    <property type="entry name" value="HAD SUPERFAMILY HYDROLASE-LIKE, TYPE 3"/>
    <property type="match status" value="1"/>
</dbReference>
<sequence>MTLDLGGAPVGGSPVLSPGAPATEALTAQAAAEVARRAADGAYLVALDVDGTLMSFDEFISDEVRESIAALRDAGHEVVIATGRPLVGALPVARELGIDSGWVVSSNGSVTARLDPSLPEGYVVEEVVRFDPRPALAVMAEHMPSAHIAIEEVGVGFWVTDGFPAHGTHGPSTVVTLDDLSGRDAIRVVVSEASTPTRELEQRVDALGLVATSFFISATRWMDVAPRGVTKASALERLRTLCSVPADRTVAIGDGENDLEMLGWAARGVAMGHADASVIAAADEVTLSIVDDGAVPVLRSILDQGRDQAVP</sequence>
<dbReference type="PROSITE" id="PS01229">
    <property type="entry name" value="COF_2"/>
    <property type="match status" value="1"/>
</dbReference>
<dbReference type="SUPFAM" id="SSF56784">
    <property type="entry name" value="HAD-like"/>
    <property type="match status" value="1"/>
</dbReference>
<protein>
    <submittedName>
        <fullName evidence="1">HAD family hydrolase</fullName>
    </submittedName>
</protein>
<dbReference type="Gene3D" id="3.30.1240.10">
    <property type="match status" value="1"/>
</dbReference>
<dbReference type="PANTHER" id="PTHR10000">
    <property type="entry name" value="PHOSPHOSERINE PHOSPHATASE"/>
    <property type="match status" value="1"/>
</dbReference>
<keyword evidence="1" id="KW-0378">Hydrolase</keyword>
<evidence type="ECO:0000313" key="2">
    <source>
        <dbReference type="Proteomes" id="UP000561011"/>
    </source>
</evidence>
<dbReference type="EMBL" id="JACBYE010000048">
    <property type="protein sequence ID" value="NYS94926.1"/>
    <property type="molecule type" value="Genomic_DNA"/>
</dbReference>